<keyword evidence="4" id="KW-1185">Reference proteome</keyword>
<feature type="chain" id="PRO_5046635343" evidence="2">
    <location>
        <begin position="24"/>
        <end position="105"/>
    </location>
</feature>
<accession>A0ABW0LCN7</accession>
<feature type="signal peptide" evidence="2">
    <location>
        <begin position="1"/>
        <end position="23"/>
    </location>
</feature>
<evidence type="ECO:0000313" key="3">
    <source>
        <dbReference type="EMBL" id="MFC5462637.1"/>
    </source>
</evidence>
<dbReference type="EMBL" id="JBHSMU010000018">
    <property type="protein sequence ID" value="MFC5462637.1"/>
    <property type="molecule type" value="Genomic_DNA"/>
</dbReference>
<evidence type="ECO:0000256" key="2">
    <source>
        <dbReference type="SAM" id="SignalP"/>
    </source>
</evidence>
<keyword evidence="1" id="KW-0472">Membrane</keyword>
<dbReference type="RefSeq" id="WP_379786130.1">
    <property type="nucleotide sequence ID" value="NZ_JBHSMU010000018.1"/>
</dbReference>
<gene>
    <name evidence="3" type="ORF">ACFPN5_22760</name>
</gene>
<evidence type="ECO:0000256" key="1">
    <source>
        <dbReference type="SAM" id="Phobius"/>
    </source>
</evidence>
<dbReference type="Proteomes" id="UP001596050">
    <property type="component" value="Unassembled WGS sequence"/>
</dbReference>
<keyword evidence="2" id="KW-0732">Signal</keyword>
<name>A0ABW0LCN7_9BURK</name>
<protein>
    <submittedName>
        <fullName evidence="3">Uncharacterized protein</fullName>
    </submittedName>
</protein>
<evidence type="ECO:0000313" key="4">
    <source>
        <dbReference type="Proteomes" id="UP001596050"/>
    </source>
</evidence>
<organism evidence="3 4">
    <name type="scientific">Massilia niabensis</name>
    <dbReference type="NCBI Taxonomy" id="544910"/>
    <lineage>
        <taxon>Bacteria</taxon>
        <taxon>Pseudomonadati</taxon>
        <taxon>Pseudomonadota</taxon>
        <taxon>Betaproteobacteria</taxon>
        <taxon>Burkholderiales</taxon>
        <taxon>Oxalobacteraceae</taxon>
        <taxon>Telluria group</taxon>
        <taxon>Massilia</taxon>
    </lineage>
</organism>
<comment type="caution">
    <text evidence="3">The sequence shown here is derived from an EMBL/GenBank/DDBJ whole genome shotgun (WGS) entry which is preliminary data.</text>
</comment>
<reference evidence="4" key="1">
    <citation type="journal article" date="2019" name="Int. J. Syst. Evol. Microbiol.">
        <title>The Global Catalogue of Microorganisms (GCM) 10K type strain sequencing project: providing services to taxonomists for standard genome sequencing and annotation.</title>
        <authorList>
            <consortium name="The Broad Institute Genomics Platform"/>
            <consortium name="The Broad Institute Genome Sequencing Center for Infectious Disease"/>
            <person name="Wu L."/>
            <person name="Ma J."/>
        </authorList>
    </citation>
    <scope>NUCLEOTIDE SEQUENCE [LARGE SCALE GENOMIC DNA]</scope>
    <source>
        <strain evidence="4">KACC 12649</strain>
    </source>
</reference>
<sequence>MKNIFLHLFVAMMAALISSLVPREVVALIPGSEDCVQGCTFVAGGWPVAYLVDHHGISPVGSVSLIMGFVGADHIRTPEFLLTFMFWLMVSVVLWNGLKRLQLHK</sequence>
<keyword evidence="1" id="KW-0812">Transmembrane</keyword>
<proteinExistence type="predicted"/>
<feature type="transmembrane region" description="Helical" evidence="1">
    <location>
        <begin position="80"/>
        <end position="98"/>
    </location>
</feature>
<keyword evidence="1" id="KW-1133">Transmembrane helix</keyword>